<reference evidence="1 2" key="1">
    <citation type="journal article" date="2018" name="Nat. Ecol. Evol.">
        <title>Shark genomes provide insights into elasmobranch evolution and the origin of vertebrates.</title>
        <authorList>
            <person name="Hara Y"/>
            <person name="Yamaguchi K"/>
            <person name="Onimaru K"/>
            <person name="Kadota M"/>
            <person name="Koyanagi M"/>
            <person name="Keeley SD"/>
            <person name="Tatsumi K"/>
            <person name="Tanaka K"/>
            <person name="Motone F"/>
            <person name="Kageyama Y"/>
            <person name="Nozu R"/>
            <person name="Adachi N"/>
            <person name="Nishimura O"/>
            <person name="Nakagawa R"/>
            <person name="Tanegashima C"/>
            <person name="Kiyatake I"/>
            <person name="Matsumoto R"/>
            <person name="Murakumo K"/>
            <person name="Nishida K"/>
            <person name="Terakita A"/>
            <person name="Kuratani S"/>
            <person name="Sato K"/>
            <person name="Hyodo S Kuraku.S."/>
        </authorList>
    </citation>
    <scope>NUCLEOTIDE SEQUENCE [LARGE SCALE GENOMIC DNA]</scope>
</reference>
<dbReference type="EMBL" id="BEZZ01000148">
    <property type="protein sequence ID" value="GCC27056.1"/>
    <property type="molecule type" value="Genomic_DNA"/>
</dbReference>
<accession>A0A401S9L1</accession>
<name>A0A401S9L1_CHIPU</name>
<dbReference type="AlphaFoldDB" id="A0A401S9L1"/>
<evidence type="ECO:0000313" key="2">
    <source>
        <dbReference type="Proteomes" id="UP000287033"/>
    </source>
</evidence>
<keyword evidence="2" id="KW-1185">Reference proteome</keyword>
<protein>
    <submittedName>
        <fullName evidence="1">Uncharacterized protein</fullName>
    </submittedName>
</protein>
<sequence length="66" mass="7559">MNDLTLSPSVRWCLNPRMRITGDPARKARAFWFLHLLLLEAKGGRIQQSQTKGRVVLARIIPSLFL</sequence>
<proteinExistence type="predicted"/>
<dbReference type="Proteomes" id="UP000287033">
    <property type="component" value="Unassembled WGS sequence"/>
</dbReference>
<organism evidence="1 2">
    <name type="scientific">Chiloscyllium punctatum</name>
    <name type="common">Brownbanded bambooshark</name>
    <name type="synonym">Hemiscyllium punctatum</name>
    <dbReference type="NCBI Taxonomy" id="137246"/>
    <lineage>
        <taxon>Eukaryota</taxon>
        <taxon>Metazoa</taxon>
        <taxon>Chordata</taxon>
        <taxon>Craniata</taxon>
        <taxon>Vertebrata</taxon>
        <taxon>Chondrichthyes</taxon>
        <taxon>Elasmobranchii</taxon>
        <taxon>Galeomorphii</taxon>
        <taxon>Galeoidea</taxon>
        <taxon>Orectolobiformes</taxon>
        <taxon>Hemiscylliidae</taxon>
        <taxon>Chiloscyllium</taxon>
    </lineage>
</organism>
<evidence type="ECO:0000313" key="1">
    <source>
        <dbReference type="EMBL" id="GCC27056.1"/>
    </source>
</evidence>
<comment type="caution">
    <text evidence="1">The sequence shown here is derived from an EMBL/GenBank/DDBJ whole genome shotgun (WGS) entry which is preliminary data.</text>
</comment>
<gene>
    <name evidence="1" type="ORF">chiPu_0005477</name>
</gene>